<reference evidence="2" key="1">
    <citation type="journal article" date="2014" name="Int. J. Syst. Evol. Microbiol.">
        <title>Complete genome sequence of Corynebacterium casei LMG S-19264T (=DSM 44701T), isolated from a smear-ripened cheese.</title>
        <authorList>
            <consortium name="US DOE Joint Genome Institute (JGI-PGF)"/>
            <person name="Walter F."/>
            <person name="Albersmeier A."/>
            <person name="Kalinowski J."/>
            <person name="Ruckert C."/>
        </authorList>
    </citation>
    <scope>NUCLEOTIDE SEQUENCE</scope>
    <source>
        <strain evidence="2">CGMCC 1.15360</strain>
    </source>
</reference>
<proteinExistence type="predicted"/>
<dbReference type="AlphaFoldDB" id="A0A916YSM3"/>
<dbReference type="Proteomes" id="UP000612349">
    <property type="component" value="Unassembled WGS sequence"/>
</dbReference>
<evidence type="ECO:0000313" key="2">
    <source>
        <dbReference type="EMBL" id="GGD59027.1"/>
    </source>
</evidence>
<dbReference type="GO" id="GO:0016747">
    <property type="term" value="F:acyltransferase activity, transferring groups other than amino-acyl groups"/>
    <property type="evidence" value="ECO:0007669"/>
    <property type="project" value="InterPro"/>
</dbReference>
<dbReference type="EMBL" id="BMIP01000001">
    <property type="protein sequence ID" value="GGD59027.1"/>
    <property type="molecule type" value="Genomic_DNA"/>
</dbReference>
<sequence>MTDAPVAIRGERASDRGAIARLTTEAFRTAPHAGGNEAAIIDELRNAGALAISLVAEQGEALVGHVAFSEIAIDGEVRGWFGLGPVSVLPDRQGAGVGAALIEAGLQRLREDGAAGCVVLGDPAYYPRFGFAVQPELVLPGVPEEYFMALAFDGAAPRGEVAYHPAFAD</sequence>
<feature type="domain" description="N-acetyltransferase" evidence="1">
    <location>
        <begin position="6"/>
        <end position="153"/>
    </location>
</feature>
<organism evidence="2 3">
    <name type="scientific">Croceicoccus mobilis</name>
    <dbReference type="NCBI Taxonomy" id="1703339"/>
    <lineage>
        <taxon>Bacteria</taxon>
        <taxon>Pseudomonadati</taxon>
        <taxon>Pseudomonadota</taxon>
        <taxon>Alphaproteobacteria</taxon>
        <taxon>Sphingomonadales</taxon>
        <taxon>Erythrobacteraceae</taxon>
        <taxon>Croceicoccus</taxon>
    </lineage>
</organism>
<keyword evidence="3" id="KW-1185">Reference proteome</keyword>
<dbReference type="InterPro" id="IPR000182">
    <property type="entry name" value="GNAT_dom"/>
</dbReference>
<gene>
    <name evidence="2" type="ORF">GCM10010990_05390</name>
</gene>
<dbReference type="CDD" id="cd04301">
    <property type="entry name" value="NAT_SF"/>
    <property type="match status" value="1"/>
</dbReference>
<dbReference type="PROSITE" id="PS51186">
    <property type="entry name" value="GNAT"/>
    <property type="match status" value="1"/>
</dbReference>
<comment type="caution">
    <text evidence="2">The sequence shown here is derived from an EMBL/GenBank/DDBJ whole genome shotgun (WGS) entry which is preliminary data.</text>
</comment>
<dbReference type="SUPFAM" id="SSF55729">
    <property type="entry name" value="Acyl-CoA N-acyltransferases (Nat)"/>
    <property type="match status" value="1"/>
</dbReference>
<name>A0A916YSM3_9SPHN</name>
<dbReference type="Pfam" id="PF13527">
    <property type="entry name" value="Acetyltransf_9"/>
    <property type="match status" value="1"/>
</dbReference>
<dbReference type="RefSeq" id="WP_066773060.1">
    <property type="nucleotide sequence ID" value="NZ_BMIP01000001.1"/>
</dbReference>
<evidence type="ECO:0000313" key="3">
    <source>
        <dbReference type="Proteomes" id="UP000612349"/>
    </source>
</evidence>
<reference evidence="2" key="2">
    <citation type="submission" date="2020-09" db="EMBL/GenBank/DDBJ databases">
        <authorList>
            <person name="Sun Q."/>
            <person name="Zhou Y."/>
        </authorList>
    </citation>
    <scope>NUCLEOTIDE SEQUENCE</scope>
    <source>
        <strain evidence="2">CGMCC 1.15360</strain>
    </source>
</reference>
<dbReference type="Gene3D" id="3.40.630.30">
    <property type="match status" value="1"/>
</dbReference>
<evidence type="ECO:0000259" key="1">
    <source>
        <dbReference type="PROSITE" id="PS51186"/>
    </source>
</evidence>
<dbReference type="InterPro" id="IPR016181">
    <property type="entry name" value="Acyl_CoA_acyltransferase"/>
</dbReference>
<dbReference type="OrthoDB" id="9797178at2"/>
<accession>A0A916YSM3</accession>
<protein>
    <submittedName>
        <fullName evidence="2">N-acetyltransferase</fullName>
    </submittedName>
</protein>